<proteinExistence type="predicted"/>
<dbReference type="Ensembl" id="ENSLOCT00000007150.1">
    <property type="protein sequence ID" value="ENSLOCP00000007142.1"/>
    <property type="gene ID" value="ENSLOCG00000005896.1"/>
</dbReference>
<dbReference type="CDD" id="cd00099">
    <property type="entry name" value="IgV"/>
    <property type="match status" value="1"/>
</dbReference>
<reference evidence="7" key="3">
    <citation type="submission" date="2025-09" db="UniProtKB">
        <authorList>
            <consortium name="Ensembl"/>
        </authorList>
    </citation>
    <scope>IDENTIFICATION</scope>
</reference>
<dbReference type="FunFam" id="2.60.40.10:FF:002173">
    <property type="entry name" value="TRADV8 protein"/>
    <property type="match status" value="1"/>
</dbReference>
<dbReference type="AlphaFoldDB" id="W5MFI3"/>
<dbReference type="EMBL" id="AHAT01019586">
    <property type="status" value="NOT_ANNOTATED_CDS"/>
    <property type="molecule type" value="Genomic_DNA"/>
</dbReference>
<keyword evidence="5" id="KW-0391">Immunity</keyword>
<name>W5MFI3_LEPOC</name>
<dbReference type="GeneTree" id="ENSGT01150000287172"/>
<reference evidence="8" key="1">
    <citation type="submission" date="2011-12" db="EMBL/GenBank/DDBJ databases">
        <title>The Draft Genome of Lepisosteus oculatus.</title>
        <authorList>
            <consortium name="The Broad Institute Genome Assembly &amp; Analysis Group"/>
            <consortium name="Computational R&amp;D Group"/>
            <consortium name="and Sequencing Platform"/>
            <person name="Di Palma F."/>
            <person name="Alfoldi J."/>
            <person name="Johnson J."/>
            <person name="Berlin A."/>
            <person name="Gnerre S."/>
            <person name="Jaffe D."/>
            <person name="MacCallum I."/>
            <person name="Young S."/>
            <person name="Walker B.J."/>
            <person name="Lander E.S."/>
            <person name="Lindblad-Toh K."/>
        </authorList>
    </citation>
    <scope>NUCLEOTIDE SEQUENCE [LARGE SCALE GENOMIC DNA]</scope>
</reference>
<organism evidence="7 8">
    <name type="scientific">Lepisosteus oculatus</name>
    <name type="common">Spotted gar</name>
    <dbReference type="NCBI Taxonomy" id="7918"/>
    <lineage>
        <taxon>Eukaryota</taxon>
        <taxon>Metazoa</taxon>
        <taxon>Chordata</taxon>
        <taxon>Craniata</taxon>
        <taxon>Vertebrata</taxon>
        <taxon>Euteleostomi</taxon>
        <taxon>Actinopterygii</taxon>
        <taxon>Neopterygii</taxon>
        <taxon>Holostei</taxon>
        <taxon>Semionotiformes</taxon>
        <taxon>Lepisosteidae</taxon>
        <taxon>Lepisosteus</taxon>
    </lineage>
</organism>
<keyword evidence="4" id="KW-0393">Immunoglobulin domain</keyword>
<protein>
    <recommendedName>
        <fullName evidence="6">Ig-like domain-containing protein</fullName>
    </recommendedName>
</protein>
<feature type="domain" description="Ig-like" evidence="6">
    <location>
        <begin position="103"/>
        <end position="217"/>
    </location>
</feature>
<dbReference type="HOGENOM" id="CLU_077975_1_1_1"/>
<dbReference type="PANTHER" id="PTHR19367">
    <property type="entry name" value="T-CELL RECEPTOR ALPHA CHAIN V REGION"/>
    <property type="match status" value="1"/>
</dbReference>
<keyword evidence="2" id="KW-1064">Adaptive immunity</keyword>
<reference evidence="7" key="2">
    <citation type="submission" date="2025-08" db="UniProtKB">
        <authorList>
            <consortium name="Ensembl"/>
        </authorList>
    </citation>
    <scope>IDENTIFICATION</scope>
</reference>
<dbReference type="EMBL" id="AHAT01019587">
    <property type="status" value="NOT_ANNOTATED_CDS"/>
    <property type="molecule type" value="Genomic_DNA"/>
</dbReference>
<evidence type="ECO:0000256" key="3">
    <source>
        <dbReference type="ARBA" id="ARBA00023170"/>
    </source>
</evidence>
<dbReference type="Bgee" id="ENSLOCG00000005896">
    <property type="expression patterns" value="Expressed in pharyngeal gill and 6 other cell types or tissues"/>
</dbReference>
<evidence type="ECO:0000313" key="8">
    <source>
        <dbReference type="Proteomes" id="UP000018468"/>
    </source>
</evidence>
<evidence type="ECO:0000259" key="6">
    <source>
        <dbReference type="PROSITE" id="PS50835"/>
    </source>
</evidence>
<dbReference type="Pfam" id="PF07686">
    <property type="entry name" value="V-set"/>
    <property type="match status" value="2"/>
</dbReference>
<dbReference type="Gene3D" id="2.60.40.10">
    <property type="entry name" value="Immunoglobulins"/>
    <property type="match status" value="2"/>
</dbReference>
<dbReference type="Proteomes" id="UP000018468">
    <property type="component" value="Linkage group LG24"/>
</dbReference>
<evidence type="ECO:0000256" key="2">
    <source>
        <dbReference type="ARBA" id="ARBA00023130"/>
    </source>
</evidence>
<keyword evidence="1" id="KW-0732">Signal</keyword>
<dbReference type="SMART" id="SM00406">
    <property type="entry name" value="IGv"/>
    <property type="match status" value="2"/>
</dbReference>
<evidence type="ECO:0000256" key="1">
    <source>
        <dbReference type="ARBA" id="ARBA00022729"/>
    </source>
</evidence>
<dbReference type="OMA" id="HYPGSAP"/>
<keyword evidence="5" id="KW-1279">T cell receptor</keyword>
<dbReference type="InterPro" id="IPR013106">
    <property type="entry name" value="Ig_V-set"/>
</dbReference>
<dbReference type="PANTHER" id="PTHR19367:SF18">
    <property type="entry name" value="T CELL RECEPTOR ALPHA VARIABLE 16"/>
    <property type="match status" value="1"/>
</dbReference>
<dbReference type="InterPro" id="IPR051287">
    <property type="entry name" value="TCR_variable_region"/>
</dbReference>
<keyword evidence="8" id="KW-1185">Reference proteome</keyword>
<dbReference type="InterPro" id="IPR003599">
    <property type="entry name" value="Ig_sub"/>
</dbReference>
<dbReference type="PROSITE" id="PS50835">
    <property type="entry name" value="IG_LIKE"/>
    <property type="match status" value="1"/>
</dbReference>
<sequence>DQVYPWKDFQTSEENQETRIYCNYSLTNTVNYEYLYWYQQRPGGNPRYILQCYKSGSDYKTSRSEDFDSRFTGHLNLTVKFTYLSISSTQLSDSALYYCALRPTVRLINNNYLFFILTGRHISLGDQISQKDTPVFKTEGERATLECTFSTSSTSYWIYWYRQYPGSAPQFILYSGTTSRTSDFAKERFSSTADKNTGLTVLTISRVLLEDTSIYYC</sequence>
<dbReference type="GO" id="GO:0002250">
    <property type="term" value="P:adaptive immune response"/>
    <property type="evidence" value="ECO:0007669"/>
    <property type="project" value="UniProtKB-KW"/>
</dbReference>
<evidence type="ECO:0000256" key="5">
    <source>
        <dbReference type="ARBA" id="ARBA00043266"/>
    </source>
</evidence>
<dbReference type="SUPFAM" id="SSF48726">
    <property type="entry name" value="Immunoglobulin"/>
    <property type="match status" value="2"/>
</dbReference>
<keyword evidence="3" id="KW-0675">Receptor</keyword>
<accession>W5MFI3</accession>
<dbReference type="SMART" id="SM00409">
    <property type="entry name" value="IG"/>
    <property type="match status" value="2"/>
</dbReference>
<dbReference type="InterPro" id="IPR036179">
    <property type="entry name" value="Ig-like_dom_sf"/>
</dbReference>
<dbReference type="InterPro" id="IPR013783">
    <property type="entry name" value="Ig-like_fold"/>
</dbReference>
<dbReference type="GO" id="GO:0042101">
    <property type="term" value="C:T cell receptor complex"/>
    <property type="evidence" value="ECO:0007669"/>
    <property type="project" value="UniProtKB-KW"/>
</dbReference>
<evidence type="ECO:0000313" key="7">
    <source>
        <dbReference type="Ensembl" id="ENSLOCP00000007142.1"/>
    </source>
</evidence>
<dbReference type="InterPro" id="IPR007110">
    <property type="entry name" value="Ig-like_dom"/>
</dbReference>
<evidence type="ECO:0000256" key="4">
    <source>
        <dbReference type="ARBA" id="ARBA00023319"/>
    </source>
</evidence>